<dbReference type="SUPFAM" id="SSF50729">
    <property type="entry name" value="PH domain-like"/>
    <property type="match status" value="1"/>
</dbReference>
<evidence type="ECO:0000256" key="4">
    <source>
        <dbReference type="ARBA" id="ARBA00022490"/>
    </source>
</evidence>
<reference evidence="11 12" key="2">
    <citation type="submission" date="2018-11" db="EMBL/GenBank/DDBJ databases">
        <authorList>
            <consortium name="Pathogen Informatics"/>
        </authorList>
    </citation>
    <scope>NUCLEOTIDE SEQUENCE [LARGE SCALE GENOMIC DNA]</scope>
</reference>
<feature type="region of interest" description="Disordered" evidence="9">
    <location>
        <begin position="278"/>
        <end position="300"/>
    </location>
</feature>
<feature type="compositionally biased region" description="Pro residues" evidence="9">
    <location>
        <begin position="201"/>
        <end position="212"/>
    </location>
</feature>
<keyword evidence="7" id="KW-0206">Cytoskeleton</keyword>
<dbReference type="InterPro" id="IPR000697">
    <property type="entry name" value="WH1/EVH1_dom"/>
</dbReference>
<evidence type="ECO:0000256" key="5">
    <source>
        <dbReference type="ARBA" id="ARBA00023036"/>
    </source>
</evidence>
<keyword evidence="5" id="KW-0729">SH3-binding</keyword>
<dbReference type="SMART" id="SM00461">
    <property type="entry name" value="WH1"/>
    <property type="match status" value="1"/>
</dbReference>
<dbReference type="PANTHER" id="PTHR11202">
    <property type="entry name" value="SPROUTY-RELATED, EVH1 DOMAIN-CONTAINING PROTEIN FAMILY MEMBER"/>
    <property type="match status" value="1"/>
</dbReference>
<evidence type="ECO:0000256" key="8">
    <source>
        <dbReference type="ARBA" id="ARBA00023273"/>
    </source>
</evidence>
<name>A0A0M3JWQ0_ANISI</name>
<keyword evidence="4" id="KW-0963">Cytoplasm</keyword>
<dbReference type="PROSITE" id="PS50229">
    <property type="entry name" value="WH1"/>
    <property type="match status" value="1"/>
</dbReference>
<dbReference type="Proteomes" id="UP000267096">
    <property type="component" value="Unassembled WGS sequence"/>
</dbReference>
<dbReference type="OrthoDB" id="31170at2759"/>
<evidence type="ECO:0000313" key="13">
    <source>
        <dbReference type="WBParaSite" id="ASIM_0001272401-mRNA-1"/>
    </source>
</evidence>
<accession>A0A0M3JWQ0</accession>
<dbReference type="WBParaSite" id="ASIM_0001272401-mRNA-1">
    <property type="protein sequence ID" value="ASIM_0001272401-mRNA-1"/>
    <property type="gene ID" value="ASIM_0001272401"/>
</dbReference>
<dbReference type="InterPro" id="IPR011993">
    <property type="entry name" value="PH-like_dom_sf"/>
</dbReference>
<dbReference type="GO" id="GO:0005737">
    <property type="term" value="C:cytoplasm"/>
    <property type="evidence" value="ECO:0007669"/>
    <property type="project" value="UniProtKB-ARBA"/>
</dbReference>
<dbReference type="GO" id="GO:0003779">
    <property type="term" value="F:actin binding"/>
    <property type="evidence" value="ECO:0007669"/>
    <property type="project" value="UniProtKB-KW"/>
</dbReference>
<dbReference type="Pfam" id="PF08776">
    <property type="entry name" value="VASP_tetra"/>
    <property type="match status" value="1"/>
</dbReference>
<sequence length="452" mass="48287">MVYDDSSKRWRSPDGCAETCRSQDREWILNCNIYERLKYNAATPTFHQWRDEKRKVYGLSFMAEDDARLFVNVMAQAMAMLSSANNDYQNGSELGLSNGIYHEPQLHHNAHSAPSFRDADQDSICSTATTATLTANNYRKSSQSIQSSSSSGAALLCSAQRRASQGSSTSSGSSNTTTNTIYATTAHNTPATTSHMNSPSRIPPAPPPPPPLSQLTTGGSSSTNSQYLPHHAQTHSLPNNTINTSNSNLANGAIPQAPPLPPGGIVVGDLYDVSAAISTNAPPAPPPPPLSTLSTSKGGGNSIAEQIKRVQLRKTSAPAISANGAQQQNSCTAGVMFNHCDGTNKASMRHAAWEKPLASVTAMNGSNTAASVLDSPKNHRNIGRAPSGSSISSQDEQQPSRNTAVITNGIATSNESLLEKIKLEILSEMRMEIEKAKCEIIQALRTELQQKR</sequence>
<comment type="similarity">
    <text evidence="3">Belongs to the Ena/VASP family.</text>
</comment>
<comment type="subcellular location">
    <subcellularLocation>
        <location evidence="2">Cell projection</location>
        <location evidence="2">Lamellipodium</location>
    </subcellularLocation>
    <subcellularLocation>
        <location evidence="1">Cytoplasm</location>
        <location evidence="1">Cytoskeleton</location>
    </subcellularLocation>
</comment>
<evidence type="ECO:0000256" key="1">
    <source>
        <dbReference type="ARBA" id="ARBA00004245"/>
    </source>
</evidence>
<dbReference type="Gene3D" id="2.30.29.30">
    <property type="entry name" value="Pleckstrin-homology domain (PH domain)/Phosphotyrosine-binding domain (PTB)"/>
    <property type="match status" value="1"/>
</dbReference>
<feature type="region of interest" description="Disordered" evidence="9">
    <location>
        <begin position="368"/>
        <end position="401"/>
    </location>
</feature>
<dbReference type="InterPro" id="IPR038023">
    <property type="entry name" value="VASP_sf"/>
</dbReference>
<evidence type="ECO:0000259" key="10">
    <source>
        <dbReference type="PROSITE" id="PS50229"/>
    </source>
</evidence>
<dbReference type="AlphaFoldDB" id="A0A0M3JWQ0"/>
<gene>
    <name evidence="11" type="ORF">ASIM_LOCUS12190</name>
</gene>
<keyword evidence="6" id="KW-0009">Actin-binding</keyword>
<feature type="domain" description="WH1" evidence="10">
    <location>
        <begin position="1"/>
        <end position="81"/>
    </location>
</feature>
<proteinExistence type="inferred from homology"/>
<feature type="compositionally biased region" description="Polar residues" evidence="9">
    <location>
        <begin position="234"/>
        <end position="250"/>
    </location>
</feature>
<reference evidence="13" key="1">
    <citation type="submission" date="2017-02" db="UniProtKB">
        <authorList>
            <consortium name="WormBaseParasite"/>
        </authorList>
    </citation>
    <scope>IDENTIFICATION</scope>
</reference>
<dbReference type="InterPro" id="IPR014885">
    <property type="entry name" value="VASP_tetra"/>
</dbReference>
<feature type="compositionally biased region" description="Polar residues" evidence="9">
    <location>
        <begin position="190"/>
        <end position="200"/>
    </location>
</feature>
<feature type="region of interest" description="Disordered" evidence="9">
    <location>
        <begin position="156"/>
        <end position="256"/>
    </location>
</feature>
<dbReference type="GO" id="GO:0017124">
    <property type="term" value="F:SH3 domain binding"/>
    <property type="evidence" value="ECO:0007669"/>
    <property type="project" value="UniProtKB-KW"/>
</dbReference>
<evidence type="ECO:0000313" key="11">
    <source>
        <dbReference type="EMBL" id="VDK46780.1"/>
    </source>
</evidence>
<dbReference type="GO" id="GO:0030027">
    <property type="term" value="C:lamellipodium"/>
    <property type="evidence" value="ECO:0007669"/>
    <property type="project" value="UniProtKB-SubCell"/>
</dbReference>
<protein>
    <submittedName>
        <fullName evidence="13">Protein enabled (inferred by orthology to a D. melanogaster protein)</fullName>
    </submittedName>
</protein>
<feature type="compositionally biased region" description="Polar residues" evidence="9">
    <location>
        <begin position="387"/>
        <end position="401"/>
    </location>
</feature>
<evidence type="ECO:0000313" key="12">
    <source>
        <dbReference type="Proteomes" id="UP000267096"/>
    </source>
</evidence>
<dbReference type="Gene3D" id="1.20.5.1160">
    <property type="entry name" value="Vasodilator-stimulated phosphoprotein"/>
    <property type="match status" value="1"/>
</dbReference>
<evidence type="ECO:0000256" key="2">
    <source>
        <dbReference type="ARBA" id="ARBA00004510"/>
    </source>
</evidence>
<dbReference type="GO" id="GO:0005856">
    <property type="term" value="C:cytoskeleton"/>
    <property type="evidence" value="ECO:0007669"/>
    <property type="project" value="UniProtKB-SubCell"/>
</dbReference>
<evidence type="ECO:0000256" key="3">
    <source>
        <dbReference type="ARBA" id="ARBA00009785"/>
    </source>
</evidence>
<evidence type="ECO:0000256" key="7">
    <source>
        <dbReference type="ARBA" id="ARBA00023212"/>
    </source>
</evidence>
<keyword evidence="8" id="KW-0966">Cell projection</keyword>
<feature type="compositionally biased region" description="Low complexity" evidence="9">
    <location>
        <begin position="158"/>
        <end position="189"/>
    </location>
</feature>
<dbReference type="EMBL" id="UYRR01031149">
    <property type="protein sequence ID" value="VDK46780.1"/>
    <property type="molecule type" value="Genomic_DNA"/>
</dbReference>
<dbReference type="PANTHER" id="PTHR11202:SF22">
    <property type="entry name" value="PROTEIN ENABLED"/>
    <property type="match status" value="1"/>
</dbReference>
<dbReference type="Pfam" id="PF00568">
    <property type="entry name" value="WH1"/>
    <property type="match status" value="1"/>
</dbReference>
<feature type="compositionally biased region" description="Low complexity" evidence="9">
    <location>
        <begin position="213"/>
        <end position="226"/>
    </location>
</feature>
<keyword evidence="12" id="KW-1185">Reference proteome</keyword>
<dbReference type="SUPFAM" id="SSF118370">
    <property type="entry name" value="Vasodilator-stimulated phosphoprotein, VASP, tetramerisation domain"/>
    <property type="match status" value="1"/>
</dbReference>
<organism evidence="13">
    <name type="scientific">Anisakis simplex</name>
    <name type="common">Herring worm</name>
    <dbReference type="NCBI Taxonomy" id="6269"/>
    <lineage>
        <taxon>Eukaryota</taxon>
        <taxon>Metazoa</taxon>
        <taxon>Ecdysozoa</taxon>
        <taxon>Nematoda</taxon>
        <taxon>Chromadorea</taxon>
        <taxon>Rhabditida</taxon>
        <taxon>Spirurina</taxon>
        <taxon>Ascaridomorpha</taxon>
        <taxon>Ascaridoidea</taxon>
        <taxon>Anisakidae</taxon>
        <taxon>Anisakis</taxon>
        <taxon>Anisakis simplex complex</taxon>
    </lineage>
</organism>
<evidence type="ECO:0000256" key="6">
    <source>
        <dbReference type="ARBA" id="ARBA00023203"/>
    </source>
</evidence>
<evidence type="ECO:0000256" key="9">
    <source>
        <dbReference type="SAM" id="MobiDB-lite"/>
    </source>
</evidence>